<accession>A0AAD4L407</accession>
<evidence type="ECO:0008006" key="4">
    <source>
        <dbReference type="Google" id="ProtNLM"/>
    </source>
</evidence>
<protein>
    <recommendedName>
        <fullName evidence="4">CCHC-type domain-containing protein</fullName>
    </recommendedName>
</protein>
<reference evidence="2" key="1">
    <citation type="submission" date="2021-12" db="EMBL/GenBank/DDBJ databases">
        <title>Convergent genome expansion in fungi linked to evolution of root-endophyte symbiosis.</title>
        <authorList>
            <consortium name="DOE Joint Genome Institute"/>
            <person name="Ke Y.-H."/>
            <person name="Bonito G."/>
            <person name="Liao H.-L."/>
            <person name="Looney B."/>
            <person name="Rojas-Flechas A."/>
            <person name="Nash J."/>
            <person name="Hameed K."/>
            <person name="Schadt C."/>
            <person name="Martin F."/>
            <person name="Crous P.W."/>
            <person name="Miettinen O."/>
            <person name="Magnuson J.K."/>
            <person name="Labbe J."/>
            <person name="Jacobson D."/>
            <person name="Doktycz M.J."/>
            <person name="Veneault-Fourrey C."/>
            <person name="Kuo A."/>
            <person name="Mondo S."/>
            <person name="Calhoun S."/>
            <person name="Riley R."/>
            <person name="Ohm R."/>
            <person name="LaButti K."/>
            <person name="Andreopoulos B."/>
            <person name="Pangilinan J."/>
            <person name="Nolan M."/>
            <person name="Tritt A."/>
            <person name="Clum A."/>
            <person name="Lipzen A."/>
            <person name="Daum C."/>
            <person name="Barry K."/>
            <person name="Grigoriev I.V."/>
            <person name="Vilgalys R."/>
        </authorList>
    </citation>
    <scope>NUCLEOTIDE SEQUENCE</scope>
    <source>
        <strain evidence="2">PMI_201</strain>
    </source>
</reference>
<gene>
    <name evidence="2" type="ORF">BGW36DRAFT_422042</name>
</gene>
<evidence type="ECO:0000313" key="3">
    <source>
        <dbReference type="Proteomes" id="UP001201262"/>
    </source>
</evidence>
<dbReference type="InterPro" id="IPR036875">
    <property type="entry name" value="Znf_CCHC_sf"/>
</dbReference>
<dbReference type="GeneID" id="70249938"/>
<dbReference type="SUPFAM" id="SSF57756">
    <property type="entry name" value="Retrovirus zinc finger-like domains"/>
    <property type="match status" value="1"/>
</dbReference>
<organism evidence="2 3">
    <name type="scientific">Talaromyces proteolyticus</name>
    <dbReference type="NCBI Taxonomy" id="1131652"/>
    <lineage>
        <taxon>Eukaryota</taxon>
        <taxon>Fungi</taxon>
        <taxon>Dikarya</taxon>
        <taxon>Ascomycota</taxon>
        <taxon>Pezizomycotina</taxon>
        <taxon>Eurotiomycetes</taxon>
        <taxon>Eurotiomycetidae</taxon>
        <taxon>Eurotiales</taxon>
        <taxon>Trichocomaceae</taxon>
        <taxon>Talaromyces</taxon>
        <taxon>Talaromyces sect. Bacilispori</taxon>
    </lineage>
</organism>
<keyword evidence="3" id="KW-1185">Reference proteome</keyword>
<comment type="caution">
    <text evidence="2">The sequence shown here is derived from an EMBL/GenBank/DDBJ whole genome shotgun (WGS) entry which is preliminary data.</text>
</comment>
<dbReference type="Proteomes" id="UP001201262">
    <property type="component" value="Unassembled WGS sequence"/>
</dbReference>
<feature type="region of interest" description="Disordered" evidence="1">
    <location>
        <begin position="1"/>
        <end position="29"/>
    </location>
</feature>
<proteinExistence type="predicted"/>
<evidence type="ECO:0000313" key="2">
    <source>
        <dbReference type="EMBL" id="KAH8705488.1"/>
    </source>
</evidence>
<dbReference type="RefSeq" id="XP_046078109.1">
    <property type="nucleotide sequence ID" value="XM_046219651.1"/>
</dbReference>
<feature type="compositionally biased region" description="Polar residues" evidence="1">
    <location>
        <begin position="1"/>
        <end position="10"/>
    </location>
</feature>
<dbReference type="GO" id="GO:0003676">
    <property type="term" value="F:nucleic acid binding"/>
    <property type="evidence" value="ECO:0007669"/>
    <property type="project" value="InterPro"/>
</dbReference>
<dbReference type="GO" id="GO:0008270">
    <property type="term" value="F:zinc ion binding"/>
    <property type="evidence" value="ECO:0007669"/>
    <property type="project" value="InterPro"/>
</dbReference>
<dbReference type="EMBL" id="JAJTJA010000001">
    <property type="protein sequence ID" value="KAH8705488.1"/>
    <property type="molecule type" value="Genomic_DNA"/>
</dbReference>
<evidence type="ECO:0000256" key="1">
    <source>
        <dbReference type="SAM" id="MobiDB-lite"/>
    </source>
</evidence>
<name>A0AAD4L407_9EURO</name>
<feature type="compositionally biased region" description="Basic and acidic residues" evidence="1">
    <location>
        <begin position="18"/>
        <end position="29"/>
    </location>
</feature>
<sequence>MDQATTSQAQAVADDGGDDRRYGPYDPARVEATRKHYNPKCRLCHKRGHRDLNCPALRTAVFMALRRRVVRGLQQQGLPIEEICQQIREALFQANPHCSLEKLEDLYQFSDQSVREDVQFIQQQQQTAPPQVEGVVAMEVDGEGDQ</sequence>
<dbReference type="AlphaFoldDB" id="A0AAD4L407"/>